<protein>
    <recommendedName>
        <fullName evidence="1">Beta-lactamase-related domain-containing protein</fullName>
    </recommendedName>
</protein>
<organism evidence="2 3">
    <name type="scientific">Diacronema lutheri</name>
    <name type="common">Unicellular marine alga</name>
    <name type="synonym">Monochrysis lutheri</name>
    <dbReference type="NCBI Taxonomy" id="2081491"/>
    <lineage>
        <taxon>Eukaryota</taxon>
        <taxon>Haptista</taxon>
        <taxon>Haptophyta</taxon>
        <taxon>Pavlovophyceae</taxon>
        <taxon>Pavlovales</taxon>
        <taxon>Pavlovaceae</taxon>
        <taxon>Diacronema</taxon>
    </lineage>
</organism>
<dbReference type="InterPro" id="IPR001466">
    <property type="entry name" value="Beta-lactam-related"/>
</dbReference>
<evidence type="ECO:0000259" key="1">
    <source>
        <dbReference type="Pfam" id="PF00144"/>
    </source>
</evidence>
<dbReference type="SUPFAM" id="SSF56601">
    <property type="entry name" value="beta-lactamase/transpeptidase-like"/>
    <property type="match status" value="1"/>
</dbReference>
<evidence type="ECO:0000313" key="3">
    <source>
        <dbReference type="Proteomes" id="UP000751190"/>
    </source>
</evidence>
<sequence>MVMMRAGTCVEHVLSQPAEDDGAFVVRIDEPPAKPAPVHIEPAQRPPLLRLRHALRIAVGKRLQFAPEFGPRGVLGAASVRVVRCGAPPLRGEWWATDQFQVVAEAYRHNFGHGRIRDGRSQLCMYRRGKKVVDAWGDSLGADESYSGDSLQAVFSCSKVMCAIVFGWLRDRGHIDYDAKVCTYWREFAAGGKEDITVQDLLKHDGGIPWLDDKVPSELTVGTERLDELAALLAAQTRIFPPGKRVYHAVIQGPLLNELCRRADPRRRTIAQVLSDEIAQPLGIDVYLSLRDDQDGRLATSYTPSDLWAKYNLLAPYAATKCFLGTDQAGAGLSEMIANQSDLDSLYNKASRPVARDEDASSDEQRRRFINTPALCASNGMANARGLAKLGAMIVNGGEVDGVRILRRSTVREMCSTLDVRPDAFFGNADMGWTRGGFYRWDHTAKVYAIREGAIGWAGLGGSCLILDMEKGLATAFCTTSMRHAATTELRWAPFFRAAYEAIATAEQPSHWRALAIAARVFVRHGPQYDKRLQALPVHIE</sequence>
<comment type="caution">
    <text evidence="2">The sequence shown here is derived from an EMBL/GenBank/DDBJ whole genome shotgun (WGS) entry which is preliminary data.</text>
</comment>
<keyword evidence="3" id="KW-1185">Reference proteome</keyword>
<dbReference type="EMBL" id="JAGTXO010000014">
    <property type="protein sequence ID" value="KAG8463937.1"/>
    <property type="molecule type" value="Genomic_DNA"/>
</dbReference>
<gene>
    <name evidence="2" type="ORF">KFE25_000105</name>
</gene>
<proteinExistence type="predicted"/>
<dbReference type="OMA" id="KEEDWPR"/>
<feature type="domain" description="Beta-lactamase-related" evidence="1">
    <location>
        <begin position="123"/>
        <end position="484"/>
    </location>
</feature>
<dbReference type="InterPro" id="IPR052907">
    <property type="entry name" value="Beta-lactamase/esterase"/>
</dbReference>
<dbReference type="OrthoDB" id="5946976at2759"/>
<dbReference type="Gene3D" id="3.40.710.10">
    <property type="entry name" value="DD-peptidase/beta-lactamase superfamily"/>
    <property type="match status" value="1"/>
</dbReference>
<evidence type="ECO:0000313" key="2">
    <source>
        <dbReference type="EMBL" id="KAG8463937.1"/>
    </source>
</evidence>
<dbReference type="AlphaFoldDB" id="A0A8J5XLM6"/>
<accession>A0A8J5XLM6</accession>
<dbReference type="InterPro" id="IPR012338">
    <property type="entry name" value="Beta-lactam/transpept-like"/>
</dbReference>
<dbReference type="Pfam" id="PF00144">
    <property type="entry name" value="Beta-lactamase"/>
    <property type="match status" value="1"/>
</dbReference>
<name>A0A8J5XLM6_DIALT</name>
<reference evidence="2" key="1">
    <citation type="submission" date="2021-05" db="EMBL/GenBank/DDBJ databases">
        <title>The genome of the haptophyte Pavlova lutheri (Diacronema luteri, Pavlovales) - a model for lipid biosynthesis in eukaryotic algae.</title>
        <authorList>
            <person name="Hulatt C.J."/>
            <person name="Posewitz M.C."/>
        </authorList>
    </citation>
    <scope>NUCLEOTIDE SEQUENCE</scope>
    <source>
        <strain evidence="2">NIVA-4/92</strain>
    </source>
</reference>
<dbReference type="Proteomes" id="UP000751190">
    <property type="component" value="Unassembled WGS sequence"/>
</dbReference>
<dbReference type="PANTHER" id="PTHR43319:SF3">
    <property type="entry name" value="BETA-LACTAMASE-RELATED DOMAIN-CONTAINING PROTEIN"/>
    <property type="match status" value="1"/>
</dbReference>
<dbReference type="PANTHER" id="PTHR43319">
    <property type="entry name" value="BETA-LACTAMASE-RELATED"/>
    <property type="match status" value="1"/>
</dbReference>